<evidence type="ECO:0000313" key="2">
    <source>
        <dbReference type="EMBL" id="AZA80694.1"/>
    </source>
</evidence>
<gene>
    <name evidence="3" type="ORF">C1637_12290</name>
    <name evidence="2" type="ORF">EG342_01650</name>
</gene>
<dbReference type="Proteomes" id="UP000279972">
    <property type="component" value="Chromosome"/>
</dbReference>
<name>A0A3G6RUY7_CHRLC</name>
<evidence type="ECO:0000259" key="1">
    <source>
        <dbReference type="Pfam" id="PF24731"/>
    </source>
</evidence>
<dbReference type="EMBL" id="CP033924">
    <property type="protein sequence ID" value="AZA80694.1"/>
    <property type="molecule type" value="Genomic_DNA"/>
</dbReference>
<feature type="domain" description="DUF7683" evidence="1">
    <location>
        <begin position="9"/>
        <end position="87"/>
    </location>
</feature>
<dbReference type="Proteomes" id="UP000236262">
    <property type="component" value="Unassembled WGS sequence"/>
</dbReference>
<keyword evidence="5" id="KW-1185">Reference proteome</keyword>
<evidence type="ECO:0000313" key="5">
    <source>
        <dbReference type="Proteomes" id="UP000279972"/>
    </source>
</evidence>
<dbReference type="KEGG" id="clac:EG342_01650"/>
<evidence type="ECO:0000313" key="4">
    <source>
        <dbReference type="Proteomes" id="UP000236262"/>
    </source>
</evidence>
<proteinExistence type="predicted"/>
<evidence type="ECO:0000313" key="3">
    <source>
        <dbReference type="EMBL" id="PNW13584.1"/>
    </source>
</evidence>
<reference evidence="2 5" key="2">
    <citation type="submission" date="2018-11" db="EMBL/GenBank/DDBJ databases">
        <title>Proposal to divide the Flavobacteriaceae and reorganize its genera based on Amino Acid Identity values calculated from whole genome sequences.</title>
        <authorList>
            <person name="Nicholson A.C."/>
            <person name="Gulvik C.A."/>
            <person name="Whitney A.M."/>
            <person name="Humrighouse B.W."/>
            <person name="Bell M."/>
            <person name="Holmes B."/>
            <person name="Steigerwalt A.G."/>
            <person name="Villarma A."/>
            <person name="Sheth M."/>
            <person name="Batra D."/>
            <person name="Pryor J."/>
            <person name="Bernardet J.-F."/>
            <person name="Hugo C."/>
            <person name="Kampfer P."/>
            <person name="Newman J."/>
            <person name="McQuiston J.R."/>
        </authorList>
    </citation>
    <scope>NUCLEOTIDE SEQUENCE [LARGE SCALE GENOMIC DNA]</scope>
    <source>
        <strain evidence="2 5">KC_1864</strain>
    </source>
</reference>
<protein>
    <recommendedName>
        <fullName evidence="1">DUF7683 domain-containing protein</fullName>
    </recommendedName>
</protein>
<dbReference type="RefSeq" id="WP_103292015.1">
    <property type="nucleotide sequence ID" value="NZ_CP033924.1"/>
</dbReference>
<accession>A0A3G6RUY7</accession>
<dbReference type="EMBL" id="PPEH01000004">
    <property type="protein sequence ID" value="PNW13584.1"/>
    <property type="molecule type" value="Genomic_DNA"/>
</dbReference>
<sequence length="93" mass="11396">MKNMEHKIRRVIEEYSIIDEFVHKDYTLNITAKEILKVLDDLILYEDDNENEIYDQYDLTKEQIEKLKPFLENTFNEDFDKYIYQLACYGEDE</sequence>
<reference evidence="3 4" key="1">
    <citation type="submission" date="2018-01" db="EMBL/GenBank/DDBJ databases">
        <title>Draft genome sequences of Chryseobacterium lactis NCTC11390, Chryseobacterium oncorhynchi 701B-08, and Chryseobacterium viscerum 687B-08.</title>
        <authorList>
            <person name="Jeong J.-J."/>
            <person name="Lee Y.J."/>
            <person name="Park B."/>
            <person name="Choi I.-G."/>
            <person name="Kim K.D."/>
        </authorList>
    </citation>
    <scope>NUCLEOTIDE SEQUENCE [LARGE SCALE GENOMIC DNA]</scope>
    <source>
        <strain evidence="3 4">NCTC11390</strain>
    </source>
</reference>
<dbReference type="AlphaFoldDB" id="A0A3G6RUY7"/>
<organism evidence="3 4">
    <name type="scientific">Chryseobacterium lactis</name>
    <dbReference type="NCBI Taxonomy" id="1241981"/>
    <lineage>
        <taxon>Bacteria</taxon>
        <taxon>Pseudomonadati</taxon>
        <taxon>Bacteroidota</taxon>
        <taxon>Flavobacteriia</taxon>
        <taxon>Flavobacteriales</taxon>
        <taxon>Weeksellaceae</taxon>
        <taxon>Chryseobacterium group</taxon>
        <taxon>Chryseobacterium</taxon>
    </lineage>
</organism>
<dbReference type="Pfam" id="PF24731">
    <property type="entry name" value="DUF7683"/>
    <property type="match status" value="1"/>
</dbReference>
<dbReference type="InterPro" id="IPR056100">
    <property type="entry name" value="DUF7683"/>
</dbReference>
<dbReference type="OrthoDB" id="1274472at2"/>